<evidence type="ECO:0000256" key="8">
    <source>
        <dbReference type="ARBA" id="ARBA00022801"/>
    </source>
</evidence>
<dbReference type="InterPro" id="IPR050515">
    <property type="entry name" value="Beta-lactam/transpept"/>
</dbReference>
<dbReference type="PANTHER" id="PTHR30627:SF2">
    <property type="entry name" value="PEPTIDOGLYCAN D,D-TRANSPEPTIDASE MRDA"/>
    <property type="match status" value="1"/>
</dbReference>
<dbReference type="PANTHER" id="PTHR30627">
    <property type="entry name" value="PEPTIDOGLYCAN D,D-TRANSPEPTIDASE"/>
    <property type="match status" value="1"/>
</dbReference>
<dbReference type="SUPFAM" id="SSF56519">
    <property type="entry name" value="Penicillin binding protein dimerisation domain"/>
    <property type="match status" value="1"/>
</dbReference>
<evidence type="ECO:0000313" key="18">
    <source>
        <dbReference type="Proteomes" id="UP001595710"/>
    </source>
</evidence>
<evidence type="ECO:0000256" key="9">
    <source>
        <dbReference type="ARBA" id="ARBA00022960"/>
    </source>
</evidence>
<comment type="caution">
    <text evidence="17">The sequence shown here is derived from an EMBL/GenBank/DDBJ whole genome shotgun (WGS) entry which is preliminary data.</text>
</comment>
<dbReference type="NCBIfam" id="TIGR03423">
    <property type="entry name" value="pbp2_mrdA"/>
    <property type="match status" value="1"/>
</dbReference>
<proteinExistence type="inferred from homology"/>
<dbReference type="Gene3D" id="3.40.710.10">
    <property type="entry name" value="DD-peptidase/beta-lactamase superfamily"/>
    <property type="match status" value="1"/>
</dbReference>
<evidence type="ECO:0000259" key="16">
    <source>
        <dbReference type="Pfam" id="PF03717"/>
    </source>
</evidence>
<comment type="subcellular location">
    <subcellularLocation>
        <location evidence="14">Cell inner membrane</location>
        <topology evidence="14">Single-pass membrane protein</topology>
    </subcellularLocation>
    <subcellularLocation>
        <location evidence="2">Cell membrane</location>
    </subcellularLocation>
    <subcellularLocation>
        <location evidence="1">Membrane</location>
        <topology evidence="1">Single-pass membrane protein</topology>
    </subcellularLocation>
</comment>
<keyword evidence="11 14" id="KW-1133">Transmembrane helix</keyword>
<keyword evidence="3 14" id="KW-1003">Cell membrane</keyword>
<dbReference type="SUPFAM" id="SSF56601">
    <property type="entry name" value="beta-lactamase/transpeptidase-like"/>
    <property type="match status" value="1"/>
</dbReference>
<comment type="function">
    <text evidence="14">Catalyzes cross-linking of the peptidoglycan cell wall.</text>
</comment>
<dbReference type="EMBL" id="JBHRYN010000003">
    <property type="protein sequence ID" value="MFC3700245.1"/>
    <property type="molecule type" value="Genomic_DNA"/>
</dbReference>
<evidence type="ECO:0000256" key="1">
    <source>
        <dbReference type="ARBA" id="ARBA00004167"/>
    </source>
</evidence>
<feature type="active site" description="Acyl-ester intermediate" evidence="14">
    <location>
        <position position="327"/>
    </location>
</feature>
<evidence type="ECO:0000256" key="6">
    <source>
        <dbReference type="ARBA" id="ARBA00022670"/>
    </source>
</evidence>
<name>A0ABV7WLT5_9GAMM</name>
<evidence type="ECO:0000256" key="10">
    <source>
        <dbReference type="ARBA" id="ARBA00022984"/>
    </source>
</evidence>
<organism evidence="17 18">
    <name type="scientific">Reinekea marina</name>
    <dbReference type="NCBI Taxonomy" id="1310421"/>
    <lineage>
        <taxon>Bacteria</taxon>
        <taxon>Pseudomonadati</taxon>
        <taxon>Pseudomonadota</taxon>
        <taxon>Gammaproteobacteria</taxon>
        <taxon>Oceanospirillales</taxon>
        <taxon>Saccharospirillaceae</taxon>
        <taxon>Reinekea</taxon>
    </lineage>
</organism>
<dbReference type="RefSeq" id="WP_290280968.1">
    <property type="nucleotide sequence ID" value="NZ_JAUFQI010000001.1"/>
</dbReference>
<dbReference type="Pfam" id="PF03717">
    <property type="entry name" value="PBP_dimer"/>
    <property type="match status" value="1"/>
</dbReference>
<dbReference type="InterPro" id="IPR017790">
    <property type="entry name" value="Penicillin-binding_protein_2"/>
</dbReference>
<dbReference type="Proteomes" id="UP001595710">
    <property type="component" value="Unassembled WGS sequence"/>
</dbReference>
<keyword evidence="8 14" id="KW-0378">Hydrolase</keyword>
<keyword evidence="6 14" id="KW-0645">Protease</keyword>
<comment type="similarity">
    <text evidence="14">Belongs to the transpeptidase family. MrdA subfamily.</text>
</comment>
<evidence type="ECO:0000256" key="4">
    <source>
        <dbReference type="ARBA" id="ARBA00022519"/>
    </source>
</evidence>
<comment type="caution">
    <text evidence="14">Lacks conserved residue(s) required for the propagation of feature annotation.</text>
</comment>
<dbReference type="HAMAP" id="MF_02081">
    <property type="entry name" value="MrdA_transpept"/>
    <property type="match status" value="1"/>
</dbReference>
<keyword evidence="13 14" id="KW-0961">Cell wall biogenesis/degradation</keyword>
<dbReference type="Gene3D" id="3.90.1310.10">
    <property type="entry name" value="Penicillin-binding protein 2a (Domain 2)"/>
    <property type="match status" value="1"/>
</dbReference>
<evidence type="ECO:0000313" key="17">
    <source>
        <dbReference type="EMBL" id="MFC3700245.1"/>
    </source>
</evidence>
<dbReference type="InterPro" id="IPR012338">
    <property type="entry name" value="Beta-lactam/transpept-like"/>
</dbReference>
<keyword evidence="5 14" id="KW-0121">Carboxypeptidase</keyword>
<evidence type="ECO:0000256" key="5">
    <source>
        <dbReference type="ARBA" id="ARBA00022645"/>
    </source>
</evidence>
<reference evidence="18" key="1">
    <citation type="journal article" date="2019" name="Int. J. Syst. Evol. Microbiol.">
        <title>The Global Catalogue of Microorganisms (GCM) 10K type strain sequencing project: providing services to taxonomists for standard genome sequencing and annotation.</title>
        <authorList>
            <consortium name="The Broad Institute Genomics Platform"/>
            <consortium name="The Broad Institute Genome Sequencing Center for Infectious Disease"/>
            <person name="Wu L."/>
            <person name="Ma J."/>
        </authorList>
    </citation>
    <scope>NUCLEOTIDE SEQUENCE [LARGE SCALE GENOMIC DNA]</scope>
    <source>
        <strain evidence="18">CECT 8288</strain>
    </source>
</reference>
<dbReference type="GO" id="GO:0009002">
    <property type="term" value="F:serine-type D-Ala-D-Ala carboxypeptidase activity"/>
    <property type="evidence" value="ECO:0007669"/>
    <property type="project" value="UniProtKB-EC"/>
</dbReference>
<keyword evidence="12 14" id="KW-0472">Membrane</keyword>
<keyword evidence="10 14" id="KW-0573">Peptidoglycan synthesis</keyword>
<evidence type="ECO:0000256" key="7">
    <source>
        <dbReference type="ARBA" id="ARBA00022692"/>
    </source>
</evidence>
<evidence type="ECO:0000256" key="2">
    <source>
        <dbReference type="ARBA" id="ARBA00004236"/>
    </source>
</evidence>
<keyword evidence="9 14" id="KW-0133">Cell shape</keyword>
<evidence type="ECO:0000259" key="15">
    <source>
        <dbReference type="Pfam" id="PF00905"/>
    </source>
</evidence>
<dbReference type="InterPro" id="IPR001460">
    <property type="entry name" value="PCN-bd_Tpept"/>
</dbReference>
<feature type="domain" description="Penicillin-binding protein transpeptidase" evidence="15">
    <location>
        <begin position="268"/>
        <end position="607"/>
    </location>
</feature>
<feature type="domain" description="Penicillin-binding protein dimerisation" evidence="16">
    <location>
        <begin position="64"/>
        <end position="236"/>
    </location>
</feature>
<evidence type="ECO:0000256" key="13">
    <source>
        <dbReference type="ARBA" id="ARBA00023316"/>
    </source>
</evidence>
<protein>
    <recommendedName>
        <fullName evidence="14">Peptidoglycan D,D-transpeptidase MrdA</fullName>
        <ecNumber evidence="14">3.4.16.4</ecNumber>
    </recommendedName>
    <alternativeName>
        <fullName evidence="14">Penicillin-binding protein 2</fullName>
        <shortName evidence="14">PBP-2</shortName>
    </alternativeName>
</protein>
<keyword evidence="18" id="KW-1185">Reference proteome</keyword>
<accession>A0ABV7WLT5</accession>
<dbReference type="InterPro" id="IPR036138">
    <property type="entry name" value="PBP_dimer_sf"/>
</dbReference>
<dbReference type="Gene3D" id="3.30.1390.30">
    <property type="entry name" value="Penicillin-binding protein 2a, domain 3"/>
    <property type="match status" value="1"/>
</dbReference>
<evidence type="ECO:0000256" key="3">
    <source>
        <dbReference type="ARBA" id="ARBA00022475"/>
    </source>
</evidence>
<evidence type="ECO:0000256" key="11">
    <source>
        <dbReference type="ARBA" id="ARBA00022989"/>
    </source>
</evidence>
<keyword evidence="7 14" id="KW-0812">Transmembrane</keyword>
<dbReference type="EC" id="3.4.16.4" evidence="14"/>
<gene>
    <name evidence="14 17" type="primary">mrdA</name>
    <name evidence="17" type="ORF">ACFOND_01230</name>
</gene>
<sequence length="618" mass="69515">MSAFTPLNNKAFEKRLFHRRMSVAFVIVSITLLLLLSRFFFLQILDYEKYESLSDRNRLEVLPIAPIRGLIYDRNGELLAKNLPSHTLSIVIERTKDIDSLIERLKELVELSDDQVDRFYKRLKQSRRPFDPVPLKIKLTEQEIAVLAAERFFLEGVQVEAELIRQYPEADAFAHVIGYVGRINEAELENLDLGAYAGIRFIGKQGVERQYEKQLLGQAGYQRVETNARGRIINVIEKKAPVPGANIHLHLDRQLQLYAYELLEGKKGAIVAIEPETGGILAMVSRPSYDPNLYVSGFPAVLYNALRDSPDKPFLNRTIRGQYPPASTIKPFIGLAGINEGVVRWDTVYKSTGSFQLPNDERLYRDWKRGGHGLVDMKDAIAESVDTYFYDMAYKLTLEPIHDMLAQFGFGQDTSLDLYNPFNGINPTRDWKKNRHGFSWYAGDTVNLGIGQGYMLVTPMQLAIATAVLAEKGQWMMPRLILHSNDESLMDFPDKALPDVKLNNDAHWDKMNEALMEVMYGAKGTARGAGYQSAYSIAGKSGTAQLAHIQRDENGEALGDVPEHLIDHALFMGFAPVEDPKIAIAVVVENGGGGSSVAAPMMRKLMDDYLLRESTYAE</sequence>
<dbReference type="Pfam" id="PF00905">
    <property type="entry name" value="Transpeptidase"/>
    <property type="match status" value="1"/>
</dbReference>
<evidence type="ECO:0000256" key="12">
    <source>
        <dbReference type="ARBA" id="ARBA00023136"/>
    </source>
</evidence>
<dbReference type="InterPro" id="IPR005311">
    <property type="entry name" value="PBP_dimer"/>
</dbReference>
<comment type="pathway">
    <text evidence="14">Cell wall biogenesis; peptidoglycan biosynthesis.</text>
</comment>
<keyword evidence="4 14" id="KW-0997">Cell inner membrane</keyword>
<comment type="catalytic activity">
    <reaction evidence="14">
        <text>Preferential cleavage: (Ac)2-L-Lys-D-Ala-|-D-Ala. Also transpeptidation of peptidyl-alanyl moieties that are N-acyl substituents of D-alanine.</text>
        <dbReference type="EC" id="3.4.16.4"/>
    </reaction>
</comment>
<evidence type="ECO:0000256" key="14">
    <source>
        <dbReference type="HAMAP-Rule" id="MF_02081"/>
    </source>
</evidence>
<feature type="transmembrane region" description="Helical" evidence="14">
    <location>
        <begin position="21"/>
        <end position="41"/>
    </location>
</feature>